<accession>A0AA39VFU1</accession>
<comment type="caution">
    <text evidence="1">The sequence shown here is derived from an EMBL/GenBank/DDBJ whole genome shotgun (WGS) entry which is preliminary data.</text>
</comment>
<name>A0AA39VFU1_ACESA</name>
<proteinExistence type="predicted"/>
<protein>
    <submittedName>
        <fullName evidence="1">Uncharacterized protein</fullName>
    </submittedName>
</protein>
<dbReference type="Proteomes" id="UP001168877">
    <property type="component" value="Unassembled WGS sequence"/>
</dbReference>
<gene>
    <name evidence="1" type="ORF">LWI29_010911</name>
</gene>
<evidence type="ECO:0000313" key="1">
    <source>
        <dbReference type="EMBL" id="KAK0578470.1"/>
    </source>
</evidence>
<reference evidence="1" key="1">
    <citation type="journal article" date="2022" name="Plant J.">
        <title>Strategies of tolerance reflected in two North American maple genomes.</title>
        <authorList>
            <person name="McEvoy S.L."/>
            <person name="Sezen U.U."/>
            <person name="Trouern-Trend A."/>
            <person name="McMahon S.M."/>
            <person name="Schaberg P.G."/>
            <person name="Yang J."/>
            <person name="Wegrzyn J.L."/>
            <person name="Swenson N.G."/>
        </authorList>
    </citation>
    <scope>NUCLEOTIDE SEQUENCE</scope>
    <source>
        <strain evidence="1">NS2018</strain>
    </source>
</reference>
<dbReference type="AlphaFoldDB" id="A0AA39VFU1"/>
<keyword evidence="2" id="KW-1185">Reference proteome</keyword>
<organism evidence="1 2">
    <name type="scientific">Acer saccharum</name>
    <name type="common">Sugar maple</name>
    <dbReference type="NCBI Taxonomy" id="4024"/>
    <lineage>
        <taxon>Eukaryota</taxon>
        <taxon>Viridiplantae</taxon>
        <taxon>Streptophyta</taxon>
        <taxon>Embryophyta</taxon>
        <taxon>Tracheophyta</taxon>
        <taxon>Spermatophyta</taxon>
        <taxon>Magnoliopsida</taxon>
        <taxon>eudicotyledons</taxon>
        <taxon>Gunneridae</taxon>
        <taxon>Pentapetalae</taxon>
        <taxon>rosids</taxon>
        <taxon>malvids</taxon>
        <taxon>Sapindales</taxon>
        <taxon>Sapindaceae</taxon>
        <taxon>Hippocastanoideae</taxon>
        <taxon>Acereae</taxon>
        <taxon>Acer</taxon>
    </lineage>
</organism>
<evidence type="ECO:0000313" key="2">
    <source>
        <dbReference type="Proteomes" id="UP001168877"/>
    </source>
</evidence>
<sequence>MKNLVFLTVHSINSYLKNKERGRTRKSSAGRGELKNGAGLDNYFDLSTEDLGVLVEWLWSWSFTNKESNAFLGGRHGKLVTVEVNSQLLEVPIGVLPSFINESDKEEMYRLHMEDQEFYTPEKLAKVYNTAAERQWLKFWH</sequence>
<dbReference type="EMBL" id="JAUESC010000385">
    <property type="protein sequence ID" value="KAK0578470.1"/>
    <property type="molecule type" value="Genomic_DNA"/>
</dbReference>
<reference evidence="1" key="2">
    <citation type="submission" date="2023-06" db="EMBL/GenBank/DDBJ databases">
        <authorList>
            <person name="Swenson N.G."/>
            <person name="Wegrzyn J.L."/>
            <person name="Mcevoy S.L."/>
        </authorList>
    </citation>
    <scope>NUCLEOTIDE SEQUENCE</scope>
    <source>
        <strain evidence="1">NS2018</strain>
        <tissue evidence="1">Leaf</tissue>
    </source>
</reference>